<comment type="caution">
    <text evidence="1">The sequence shown here is derived from an EMBL/GenBank/DDBJ whole genome shotgun (WGS) entry which is preliminary data.</text>
</comment>
<name>A0A3M5WRL0_PSEAP</name>
<gene>
    <name evidence="1" type="ORF">ALP24_200061</name>
</gene>
<dbReference type="Proteomes" id="UP000274315">
    <property type="component" value="Unassembled WGS sequence"/>
</dbReference>
<evidence type="ECO:0000313" key="1">
    <source>
        <dbReference type="EMBL" id="RMU72404.1"/>
    </source>
</evidence>
<sequence length="170" mass="18152">MAPLSSSALIRLSTSLKALPTVALTAPPMTRPSFKLSLIDHPRRSKGDQSMIHHNIRLKGIASISAAEKPVSAANLRAACLMVSGLQFILFDQAKIAFLQAAIIALFHSVQIVPASLDQAAEQVEFVGLGAAIGSGRCSAGIPDARCAHCYLVDFHGVDFHRVLQRDDRA</sequence>
<reference evidence="1 2" key="1">
    <citation type="submission" date="2018-08" db="EMBL/GenBank/DDBJ databases">
        <title>Recombination of ecologically and evolutionarily significant loci maintains genetic cohesion in the Pseudomonas syringae species complex.</title>
        <authorList>
            <person name="Dillon M."/>
            <person name="Thakur S."/>
            <person name="Almeida R.N.D."/>
            <person name="Weir B.S."/>
            <person name="Guttman D.S."/>
        </authorList>
    </citation>
    <scope>NUCLEOTIDE SEQUENCE [LARGE SCALE GENOMIC DNA]</scope>
    <source>
        <strain evidence="1 2">ICMP 11935</strain>
    </source>
</reference>
<accession>A0A3M5WRL0</accession>
<organism evidence="1 2">
    <name type="scientific">Pseudomonas syringae pv. aptata</name>
    <dbReference type="NCBI Taxonomy" id="83167"/>
    <lineage>
        <taxon>Bacteria</taxon>
        <taxon>Pseudomonadati</taxon>
        <taxon>Pseudomonadota</taxon>
        <taxon>Gammaproteobacteria</taxon>
        <taxon>Pseudomonadales</taxon>
        <taxon>Pseudomonadaceae</taxon>
        <taxon>Pseudomonas</taxon>
        <taxon>Pseudomonas syringae</taxon>
    </lineage>
</organism>
<dbReference type="AlphaFoldDB" id="A0A3M5WRL0"/>
<evidence type="ECO:0000313" key="2">
    <source>
        <dbReference type="Proteomes" id="UP000274315"/>
    </source>
</evidence>
<dbReference type="EMBL" id="RBUF01000421">
    <property type="protein sequence ID" value="RMU72404.1"/>
    <property type="molecule type" value="Genomic_DNA"/>
</dbReference>
<proteinExistence type="predicted"/>
<protein>
    <submittedName>
        <fullName evidence="1">Uncharacterized protein</fullName>
    </submittedName>
</protein>